<dbReference type="PRINTS" id="PR00990">
    <property type="entry name" value="RIBOKINASE"/>
</dbReference>
<feature type="compositionally biased region" description="Basic and acidic residues" evidence="3">
    <location>
        <begin position="335"/>
        <end position="344"/>
    </location>
</feature>
<feature type="compositionally biased region" description="Low complexity" evidence="3">
    <location>
        <begin position="262"/>
        <end position="276"/>
    </location>
</feature>
<proteinExistence type="predicted"/>
<evidence type="ECO:0000256" key="2">
    <source>
        <dbReference type="ARBA" id="ARBA00022777"/>
    </source>
</evidence>
<name>A0ABV9LMD2_9ACTN</name>
<feature type="region of interest" description="Disordered" evidence="3">
    <location>
        <begin position="242"/>
        <end position="276"/>
    </location>
</feature>
<sequence>MSVTVVGSLNEDVLVAVGRLPGRGETVVGRAAVLAPGGKGANQAAAAGRLAGSGVAMVGRVGDDPAGERQRAALADAGVDTALVLPTPGHPTGSATIPVEDGSGENLIVVVPGANGELTPDDVDVPAVRRAAVVLLQLEVPLPTVRAAADAASGTVVLTPAPPQPLPPELLRRVAVLVPNEHELVQLAGADPGPRAPAELAALARTLGAAATVVTLGARGALVVPADGPVLLQAPPSRGARTWRARCGRRSRPRRCRRPARARGAPCPTRPRSGRCCRGCPRRCAWTDPGLAGAQVGKASPTAPPHPEEDAVTEPERPPRTPERAEGDPPGDEGDAGRTPRSEEPAEGQPLGDGPAESPDV</sequence>
<keyword evidence="6" id="KW-1185">Reference proteome</keyword>
<reference evidence="6" key="1">
    <citation type="journal article" date="2019" name="Int. J. Syst. Evol. Microbiol.">
        <title>The Global Catalogue of Microorganisms (GCM) 10K type strain sequencing project: providing services to taxonomists for standard genome sequencing and annotation.</title>
        <authorList>
            <consortium name="The Broad Institute Genomics Platform"/>
            <consortium name="The Broad Institute Genome Sequencing Center for Infectious Disease"/>
            <person name="Wu L."/>
            <person name="Ma J."/>
        </authorList>
    </citation>
    <scope>NUCLEOTIDE SEQUENCE [LARGE SCALE GENOMIC DNA]</scope>
    <source>
        <strain evidence="6">CCUG 62763</strain>
    </source>
</reference>
<dbReference type="Proteomes" id="UP001596025">
    <property type="component" value="Unassembled WGS sequence"/>
</dbReference>
<dbReference type="InterPro" id="IPR011611">
    <property type="entry name" value="PfkB_dom"/>
</dbReference>
<evidence type="ECO:0000256" key="3">
    <source>
        <dbReference type="SAM" id="MobiDB-lite"/>
    </source>
</evidence>
<dbReference type="InterPro" id="IPR029056">
    <property type="entry name" value="Ribokinase-like"/>
</dbReference>
<dbReference type="Pfam" id="PF00294">
    <property type="entry name" value="PfkB"/>
    <property type="match status" value="1"/>
</dbReference>
<dbReference type="Gene3D" id="3.40.1190.20">
    <property type="match status" value="1"/>
</dbReference>
<dbReference type="InterPro" id="IPR002139">
    <property type="entry name" value="Ribo/fructo_kinase"/>
</dbReference>
<accession>A0ABV9LMD2</accession>
<dbReference type="EMBL" id="JBHSGR010000022">
    <property type="protein sequence ID" value="MFC4695319.1"/>
    <property type="molecule type" value="Genomic_DNA"/>
</dbReference>
<dbReference type="PANTHER" id="PTHR10584:SF166">
    <property type="entry name" value="RIBOKINASE"/>
    <property type="match status" value="1"/>
</dbReference>
<feature type="region of interest" description="Disordered" evidence="3">
    <location>
        <begin position="294"/>
        <end position="361"/>
    </location>
</feature>
<comment type="caution">
    <text evidence="5">The sequence shown here is derived from an EMBL/GenBank/DDBJ whole genome shotgun (WGS) entry which is preliminary data.</text>
</comment>
<feature type="compositionally biased region" description="Basic residues" evidence="3">
    <location>
        <begin position="242"/>
        <end position="261"/>
    </location>
</feature>
<organism evidence="5 6">
    <name type="scientific">Geodermatophilus arenarius</name>
    <dbReference type="NCBI Taxonomy" id="1137990"/>
    <lineage>
        <taxon>Bacteria</taxon>
        <taxon>Bacillati</taxon>
        <taxon>Actinomycetota</taxon>
        <taxon>Actinomycetes</taxon>
        <taxon>Geodermatophilales</taxon>
        <taxon>Geodermatophilaceae</taxon>
        <taxon>Geodermatophilus</taxon>
    </lineage>
</organism>
<dbReference type="SUPFAM" id="SSF53613">
    <property type="entry name" value="Ribokinase-like"/>
    <property type="match status" value="1"/>
</dbReference>
<keyword evidence="2 5" id="KW-0418">Kinase</keyword>
<protein>
    <submittedName>
        <fullName evidence="5">PfkB family carbohydrate kinase</fullName>
    </submittedName>
</protein>
<feature type="compositionally biased region" description="Basic and acidic residues" evidence="3">
    <location>
        <begin position="306"/>
        <end position="327"/>
    </location>
</feature>
<evidence type="ECO:0000259" key="4">
    <source>
        <dbReference type="Pfam" id="PF00294"/>
    </source>
</evidence>
<dbReference type="GO" id="GO:0016301">
    <property type="term" value="F:kinase activity"/>
    <property type="evidence" value="ECO:0007669"/>
    <property type="project" value="UniProtKB-KW"/>
</dbReference>
<evidence type="ECO:0000313" key="5">
    <source>
        <dbReference type="EMBL" id="MFC4695319.1"/>
    </source>
</evidence>
<evidence type="ECO:0000313" key="6">
    <source>
        <dbReference type="Proteomes" id="UP001596025"/>
    </source>
</evidence>
<keyword evidence="1" id="KW-0808">Transferase</keyword>
<gene>
    <name evidence="5" type="ORF">ACFO3M_18100</name>
</gene>
<dbReference type="RefSeq" id="WP_387991990.1">
    <property type="nucleotide sequence ID" value="NZ_JBHSGR010000022.1"/>
</dbReference>
<feature type="domain" description="Carbohydrate kinase PfkB" evidence="4">
    <location>
        <begin position="3"/>
        <end position="236"/>
    </location>
</feature>
<evidence type="ECO:0000256" key="1">
    <source>
        <dbReference type="ARBA" id="ARBA00022679"/>
    </source>
</evidence>
<dbReference type="PANTHER" id="PTHR10584">
    <property type="entry name" value="SUGAR KINASE"/>
    <property type="match status" value="1"/>
</dbReference>